<dbReference type="Gene3D" id="3.30.310.10">
    <property type="entry name" value="TATA-Binding Protein"/>
    <property type="match status" value="1"/>
</dbReference>
<dbReference type="GO" id="GO:0005793">
    <property type="term" value="C:endoplasmic reticulum-Golgi intermediate compartment"/>
    <property type="evidence" value="ECO:0007669"/>
    <property type="project" value="TreeGrafter"/>
</dbReference>
<dbReference type="Gene3D" id="1.25.10.10">
    <property type="entry name" value="Leucine-rich Repeat Variant"/>
    <property type="match status" value="1"/>
</dbReference>
<evidence type="ECO:0000256" key="5">
    <source>
        <dbReference type="ARBA" id="ARBA00022737"/>
    </source>
</evidence>
<dbReference type="AlphaFoldDB" id="A0A0A1U5H2"/>
<evidence type="ECO:0000256" key="6">
    <source>
        <dbReference type="ARBA" id="ARBA00022892"/>
    </source>
</evidence>
<keyword evidence="9 11" id="KW-0472">Membrane</keyword>
<evidence type="ECO:0000259" key="14">
    <source>
        <dbReference type="Pfam" id="PF16381"/>
    </source>
</evidence>
<comment type="subcellular location">
    <subcellularLocation>
        <location evidence="11">Cytoplasm</location>
    </subcellularLocation>
    <subcellularLocation>
        <location evidence="1 11">Golgi apparatus membrane</location>
        <topology evidence="1 11">Peripheral membrane protein</topology>
        <orientation evidence="1 11">Cytoplasmic side</orientation>
    </subcellularLocation>
    <subcellularLocation>
        <location evidence="11">Cytoplasmic vesicle</location>
        <location evidence="11">COPI-coated vesicle membrane</location>
        <topology evidence="11">Peripheral membrane protein</topology>
        <orientation evidence="11">Cytoplasmic side</orientation>
    </subcellularLocation>
</comment>
<keyword evidence="5" id="KW-0677">Repeat</keyword>
<evidence type="ECO:0000256" key="4">
    <source>
        <dbReference type="ARBA" id="ARBA00022490"/>
    </source>
</evidence>
<keyword evidence="8 11" id="KW-0333">Golgi apparatus</keyword>
<feature type="domain" description="Clathrin/coatomer adaptor adaptin-like N-terminal" evidence="12">
    <location>
        <begin position="90"/>
        <end position="502"/>
    </location>
</feature>
<dbReference type="PANTHER" id="PTHR10261:SF0">
    <property type="entry name" value="COATOMER SUBUNIT GAMMA-2"/>
    <property type="match status" value="1"/>
</dbReference>
<accession>A0A0A1U5H2</accession>
<evidence type="ECO:0000259" key="13">
    <source>
        <dbReference type="Pfam" id="PF08752"/>
    </source>
</evidence>
<proteinExistence type="inferred from homology"/>
<dbReference type="KEGG" id="eiv:EIN_391320"/>
<dbReference type="PANTHER" id="PTHR10261">
    <property type="entry name" value="COATOMER SUBUNIT GAMMA"/>
    <property type="match status" value="1"/>
</dbReference>
<feature type="domain" description="Coatomer subunit gamma C-terminal" evidence="14">
    <location>
        <begin position="708"/>
        <end position="820"/>
    </location>
</feature>
<dbReference type="RefSeq" id="XP_004256248.1">
    <property type="nucleotide sequence ID" value="XM_004256200.1"/>
</dbReference>
<comment type="function">
    <text evidence="11">The coatomer is a cytosolic protein complex that binds to dilysine motifs and reversibly associates with Golgi non-clathrin-coated vesicles, which further mediate biosynthetic protein transport from the ER, via the Golgi up to the trans Golgi network. Coatomer complex is required for budding from Golgi membranes, and is essential for the retrograde Golgi-to-ER transport of dilysine-tagged proteins.</text>
</comment>
<dbReference type="InterPro" id="IPR017106">
    <property type="entry name" value="Coatomer_gsu"/>
</dbReference>
<dbReference type="GO" id="GO:0000139">
    <property type="term" value="C:Golgi membrane"/>
    <property type="evidence" value="ECO:0007669"/>
    <property type="project" value="UniProtKB-SubCell"/>
</dbReference>
<dbReference type="GeneID" id="14888399"/>
<keyword evidence="16" id="KW-1185">Reference proteome</keyword>
<dbReference type="GO" id="GO:0006891">
    <property type="term" value="P:intra-Golgi vesicle-mediated transport"/>
    <property type="evidence" value="ECO:0007669"/>
    <property type="project" value="TreeGrafter"/>
</dbReference>
<dbReference type="InterPro" id="IPR013041">
    <property type="entry name" value="Clathrin_app_Ig-like_sf"/>
</dbReference>
<keyword evidence="4 11" id="KW-0963">Cytoplasm</keyword>
<dbReference type="InterPro" id="IPR011989">
    <property type="entry name" value="ARM-like"/>
</dbReference>
<keyword evidence="3 11" id="KW-0813">Transport</keyword>
<dbReference type="Pfam" id="PF16381">
    <property type="entry name" value="Coatomer_g_Cpla"/>
    <property type="match status" value="1"/>
</dbReference>
<dbReference type="SUPFAM" id="SSF55711">
    <property type="entry name" value="Subdomain of clathrin and coatomer appendage domain"/>
    <property type="match status" value="1"/>
</dbReference>
<sequence length="821" mass="93198">MEKGNKKGDVDDYSVMEKDIYIEKVILFQQRDCCSKTHINVPMCKKFLTRIVAAMNKGDIFNEEESTEIFFALTKLFTSQDLTLRRLCDKISSFRCSSLRCLSRLMTPQIAPSIERFFKQTLVDSTMTVQIASLICCLKLPQDIVQKYLTETSSCVDSPNALVQYHATRLFFFIKQQDPHALLRFITTKAPSITSSFAQMELIRKALSLYMQNPTKNEAMVNYIVNVTQGSTDMIVIESLRALMKANHTKGLSKLVPRLQKLLSSTSTVTKFAAVRIVSELATKSPEVIAILRNDIESLLKDSNRAIVTLATSAALRISTEKNIEKLLKKIGKFIQGLPDGFRIQVLDTIEQTAEKYPNKHEFLMKFLGNMLQVKGVIFENAVITVMVHIAEISISLREKMLHVLGDFIEDCQYSQVIERVIGIFGEVGPLCKERVSLLRTIFNRIVLENANVRAAGVSALFNFANNNENIEDVKVLMEKCKNDENDEVKNRANFYCKVLEEKIVKEVNENVIDEFPVDNMEEALDKYLNEGKFDEEFDISTVSKETKIEAQKREEEEVVSRNESELESRNNELFGELGKVNKTCNEILVSGIDTEYQVSVTKVVYEKHLVLKCNVKNTLPDYQLENVEIIPGTMKNYEVFKSVKVPRIAPLGEECVVLILLIKSAGAESISLKMNYQLREYNSISQELAQDTSDEEYPLDQIAINASDYIGEYRVPDWNTEWNKIVAQNEKKVVIKYQNVESIKEAVDRIKTHFGLGVIDKSDIVTPEEKKHILFLAGIMKGNVVLIRVRLMIDKTGQIPLEVCIRSPDAELATSLHASL</sequence>
<evidence type="ECO:0000256" key="1">
    <source>
        <dbReference type="ARBA" id="ARBA00004255"/>
    </source>
</evidence>
<evidence type="ECO:0000259" key="12">
    <source>
        <dbReference type="Pfam" id="PF01602"/>
    </source>
</evidence>
<feature type="domain" description="Coatomer gamma subunit appendage Ig-like subdomain" evidence="13">
    <location>
        <begin position="572"/>
        <end position="705"/>
    </location>
</feature>
<dbReference type="GO" id="GO:0005783">
    <property type="term" value="C:endoplasmic reticulum"/>
    <property type="evidence" value="ECO:0007669"/>
    <property type="project" value="TreeGrafter"/>
</dbReference>
<dbReference type="InterPro" id="IPR037067">
    <property type="entry name" value="Coatomer_gsu_app_sf"/>
</dbReference>
<evidence type="ECO:0000256" key="3">
    <source>
        <dbReference type="ARBA" id="ARBA00022448"/>
    </source>
</evidence>
<dbReference type="SUPFAM" id="SSF48371">
    <property type="entry name" value="ARM repeat"/>
    <property type="match status" value="1"/>
</dbReference>
<dbReference type="InterPro" id="IPR013040">
    <property type="entry name" value="Coatomer_gsu_app_Ig-like_dom"/>
</dbReference>
<dbReference type="GO" id="GO:0006886">
    <property type="term" value="P:intracellular protein transport"/>
    <property type="evidence" value="ECO:0007669"/>
    <property type="project" value="InterPro"/>
</dbReference>
<dbReference type="GO" id="GO:0006888">
    <property type="term" value="P:endoplasmic reticulum to Golgi vesicle-mediated transport"/>
    <property type="evidence" value="ECO:0007669"/>
    <property type="project" value="TreeGrafter"/>
</dbReference>
<dbReference type="Pfam" id="PF08752">
    <property type="entry name" value="COP-gamma_platf"/>
    <property type="match status" value="1"/>
</dbReference>
<dbReference type="InterPro" id="IPR012295">
    <property type="entry name" value="TBP_dom_sf"/>
</dbReference>
<dbReference type="PIRSF" id="PIRSF037093">
    <property type="entry name" value="Coatomer_gamma_subunit"/>
    <property type="match status" value="1"/>
</dbReference>
<dbReference type="InterPro" id="IPR016024">
    <property type="entry name" value="ARM-type_fold"/>
</dbReference>
<keyword evidence="6 11" id="KW-0931">ER-Golgi transport</keyword>
<evidence type="ECO:0000313" key="15">
    <source>
        <dbReference type="EMBL" id="ELP89477.1"/>
    </source>
</evidence>
<dbReference type="VEuPathDB" id="AmoebaDB:EIN_391320"/>
<evidence type="ECO:0000256" key="2">
    <source>
        <dbReference type="ARBA" id="ARBA00010720"/>
    </source>
</evidence>
<dbReference type="Proteomes" id="UP000014680">
    <property type="component" value="Unassembled WGS sequence"/>
</dbReference>
<dbReference type="InterPro" id="IPR002553">
    <property type="entry name" value="Clathrin/coatomer_adapt-like_N"/>
</dbReference>
<evidence type="ECO:0000256" key="8">
    <source>
        <dbReference type="ARBA" id="ARBA00023034"/>
    </source>
</evidence>
<keyword evidence="7 11" id="KW-0653">Protein transport</keyword>
<dbReference type="EMBL" id="KB206629">
    <property type="protein sequence ID" value="ELP89477.1"/>
    <property type="molecule type" value="Genomic_DNA"/>
</dbReference>
<evidence type="ECO:0000313" key="16">
    <source>
        <dbReference type="Proteomes" id="UP000014680"/>
    </source>
</evidence>
<evidence type="ECO:0000256" key="11">
    <source>
        <dbReference type="PIRNR" id="PIRNR037093"/>
    </source>
</evidence>
<dbReference type="GO" id="GO:0009306">
    <property type="term" value="P:protein secretion"/>
    <property type="evidence" value="ECO:0007669"/>
    <property type="project" value="TreeGrafter"/>
</dbReference>
<dbReference type="GO" id="GO:0030126">
    <property type="term" value="C:COPI vesicle coat"/>
    <property type="evidence" value="ECO:0007669"/>
    <property type="project" value="InterPro"/>
</dbReference>
<dbReference type="SUPFAM" id="SSF49348">
    <property type="entry name" value="Clathrin adaptor appendage domain"/>
    <property type="match status" value="1"/>
</dbReference>
<keyword evidence="10 11" id="KW-0968">Cytoplasmic vesicle</keyword>
<protein>
    <recommendedName>
        <fullName evidence="11">Coatomer subunit gamma</fullName>
    </recommendedName>
</protein>
<evidence type="ECO:0000256" key="7">
    <source>
        <dbReference type="ARBA" id="ARBA00022927"/>
    </source>
</evidence>
<reference evidence="15 16" key="1">
    <citation type="submission" date="2012-10" db="EMBL/GenBank/DDBJ databases">
        <authorList>
            <person name="Zafar N."/>
            <person name="Inman J."/>
            <person name="Hall N."/>
            <person name="Lorenzi H."/>
            <person name="Caler E."/>
        </authorList>
    </citation>
    <scope>NUCLEOTIDE SEQUENCE [LARGE SCALE GENOMIC DNA]</scope>
    <source>
        <strain evidence="15 16">IP1</strain>
    </source>
</reference>
<organism evidence="15 16">
    <name type="scientific">Entamoeba invadens IP1</name>
    <dbReference type="NCBI Taxonomy" id="370355"/>
    <lineage>
        <taxon>Eukaryota</taxon>
        <taxon>Amoebozoa</taxon>
        <taxon>Evosea</taxon>
        <taxon>Archamoebae</taxon>
        <taxon>Mastigamoebida</taxon>
        <taxon>Entamoebidae</taxon>
        <taxon>Entamoeba</taxon>
    </lineage>
</organism>
<dbReference type="InterPro" id="IPR009028">
    <property type="entry name" value="Coatomer/calthrin_app_sub_C"/>
</dbReference>
<dbReference type="Pfam" id="PF01602">
    <property type="entry name" value="Adaptin_N"/>
    <property type="match status" value="1"/>
</dbReference>
<comment type="similarity">
    <text evidence="2 11">Belongs to the COPG family.</text>
</comment>
<gene>
    <name evidence="15" type="ORF">EIN_391320</name>
</gene>
<name>A0A0A1U5H2_ENTIV</name>
<evidence type="ECO:0000256" key="9">
    <source>
        <dbReference type="ARBA" id="ARBA00023136"/>
    </source>
</evidence>
<dbReference type="Gene3D" id="2.60.40.1480">
    <property type="entry name" value="Coatomer, gamma subunit, appendage domain"/>
    <property type="match status" value="1"/>
</dbReference>
<comment type="subunit">
    <text evidence="11">Oligomeric complex.</text>
</comment>
<evidence type="ECO:0000256" key="10">
    <source>
        <dbReference type="ARBA" id="ARBA00023329"/>
    </source>
</evidence>
<dbReference type="GO" id="GO:0005198">
    <property type="term" value="F:structural molecule activity"/>
    <property type="evidence" value="ECO:0007669"/>
    <property type="project" value="InterPro"/>
</dbReference>
<dbReference type="OrthoDB" id="1074925at2759"/>
<dbReference type="InterPro" id="IPR032154">
    <property type="entry name" value="Coatomer_g_Cpla"/>
</dbReference>
<dbReference type="OMA" id="RTIVECM"/>